<evidence type="ECO:0000256" key="1">
    <source>
        <dbReference type="SAM" id="SignalP"/>
    </source>
</evidence>
<gene>
    <name evidence="2" type="ORF">EG68_09490</name>
</gene>
<keyword evidence="3" id="KW-1185">Reference proteome</keyword>
<feature type="signal peptide" evidence="1">
    <location>
        <begin position="1"/>
        <end position="24"/>
    </location>
</feature>
<evidence type="ECO:0000313" key="3">
    <source>
        <dbReference type="Proteomes" id="UP000822476"/>
    </source>
</evidence>
<dbReference type="Proteomes" id="UP000822476">
    <property type="component" value="Unassembled WGS sequence"/>
</dbReference>
<protein>
    <submittedName>
        <fullName evidence="2">Uncharacterized protein</fullName>
    </submittedName>
</protein>
<dbReference type="EMBL" id="JTDE01007771">
    <property type="protein sequence ID" value="KAF7237456.1"/>
    <property type="molecule type" value="Genomic_DNA"/>
</dbReference>
<dbReference type="OrthoDB" id="10480027at2759"/>
<comment type="caution">
    <text evidence="2">The sequence shown here is derived from an EMBL/GenBank/DDBJ whole genome shotgun (WGS) entry which is preliminary data.</text>
</comment>
<dbReference type="AlphaFoldDB" id="A0A8S9YJZ7"/>
<accession>A0A8S9YJZ7</accession>
<proteinExistence type="predicted"/>
<evidence type="ECO:0000313" key="2">
    <source>
        <dbReference type="EMBL" id="KAF7237456.1"/>
    </source>
</evidence>
<organism evidence="2 3">
    <name type="scientific">Paragonimus skrjabini miyazakii</name>
    <dbReference type="NCBI Taxonomy" id="59628"/>
    <lineage>
        <taxon>Eukaryota</taxon>
        <taxon>Metazoa</taxon>
        <taxon>Spiralia</taxon>
        <taxon>Lophotrochozoa</taxon>
        <taxon>Platyhelminthes</taxon>
        <taxon>Trematoda</taxon>
        <taxon>Digenea</taxon>
        <taxon>Plagiorchiida</taxon>
        <taxon>Troglotremata</taxon>
        <taxon>Troglotrematidae</taxon>
        <taxon>Paragonimus</taxon>
    </lineage>
</organism>
<sequence>MLSMRLLVKICVLLTIIAIGLTFGQRSNPCSRYRNCMLDNGDNGSCDFYDRMCRASRQ</sequence>
<name>A0A8S9YJZ7_9TREM</name>
<feature type="chain" id="PRO_5035846650" evidence="1">
    <location>
        <begin position="25"/>
        <end position="58"/>
    </location>
</feature>
<reference evidence="2" key="1">
    <citation type="submission" date="2019-07" db="EMBL/GenBank/DDBJ databases">
        <title>Annotation for the trematode Paragonimus miyazaki's.</title>
        <authorList>
            <person name="Choi Y.-J."/>
        </authorList>
    </citation>
    <scope>NUCLEOTIDE SEQUENCE</scope>
    <source>
        <strain evidence="2">Japan</strain>
    </source>
</reference>
<keyword evidence="1" id="KW-0732">Signal</keyword>